<dbReference type="SUPFAM" id="SSF52058">
    <property type="entry name" value="L domain-like"/>
    <property type="match status" value="1"/>
</dbReference>
<name>A0AAP0S349_LIQFO</name>
<reference evidence="2 3" key="1">
    <citation type="journal article" date="2024" name="Plant J.">
        <title>Genome sequences and population genomics reveal climatic adaptation and genomic divergence between two closely related sweetgum species.</title>
        <authorList>
            <person name="Xu W.Q."/>
            <person name="Ren C.Q."/>
            <person name="Zhang X.Y."/>
            <person name="Comes H.P."/>
            <person name="Liu X.H."/>
            <person name="Li Y.G."/>
            <person name="Kettle C.J."/>
            <person name="Jalonen R."/>
            <person name="Gaisberger H."/>
            <person name="Ma Y.Z."/>
            <person name="Qiu Y.X."/>
        </authorList>
    </citation>
    <scope>NUCLEOTIDE SEQUENCE [LARGE SCALE GENOMIC DNA]</scope>
    <source>
        <strain evidence="2">Hangzhou</strain>
    </source>
</reference>
<sequence length="108" mass="11656">MLEELNLSGCQKLALVEGLGVLKFLKKLYISSCNSFEGLPDLSNLGMLEELNLSGCSKLAVVEGLGVLESLKRLDLSKCVSLEGLPDLLMLGNARGTKALWMPEVSCR</sequence>
<dbReference type="PANTHER" id="PTHR36766:SF30">
    <property type="entry name" value="TIR-NBS TYPE DISEASE RESISTANCE PROTEIN-RELATED"/>
    <property type="match status" value="1"/>
</dbReference>
<comment type="caution">
    <text evidence="2">The sequence shown here is derived from an EMBL/GenBank/DDBJ whole genome shotgun (WGS) entry which is preliminary data.</text>
</comment>
<dbReference type="EMBL" id="JBBPBK010000003">
    <property type="protein sequence ID" value="KAK9288944.1"/>
    <property type="molecule type" value="Genomic_DNA"/>
</dbReference>
<protein>
    <submittedName>
        <fullName evidence="2">Uncharacterized protein</fullName>
    </submittedName>
</protein>
<keyword evidence="1" id="KW-0611">Plant defense</keyword>
<dbReference type="Gene3D" id="3.80.10.10">
    <property type="entry name" value="Ribonuclease Inhibitor"/>
    <property type="match status" value="1"/>
</dbReference>
<evidence type="ECO:0000313" key="2">
    <source>
        <dbReference type="EMBL" id="KAK9288944.1"/>
    </source>
</evidence>
<evidence type="ECO:0000256" key="1">
    <source>
        <dbReference type="ARBA" id="ARBA00022821"/>
    </source>
</evidence>
<dbReference type="Proteomes" id="UP001415857">
    <property type="component" value="Unassembled WGS sequence"/>
</dbReference>
<keyword evidence="3" id="KW-1185">Reference proteome</keyword>
<dbReference type="GO" id="GO:0006952">
    <property type="term" value="P:defense response"/>
    <property type="evidence" value="ECO:0007669"/>
    <property type="project" value="UniProtKB-KW"/>
</dbReference>
<evidence type="ECO:0000313" key="3">
    <source>
        <dbReference type="Proteomes" id="UP001415857"/>
    </source>
</evidence>
<dbReference type="AlphaFoldDB" id="A0AAP0S349"/>
<organism evidence="2 3">
    <name type="scientific">Liquidambar formosana</name>
    <name type="common">Formosan gum</name>
    <dbReference type="NCBI Taxonomy" id="63359"/>
    <lineage>
        <taxon>Eukaryota</taxon>
        <taxon>Viridiplantae</taxon>
        <taxon>Streptophyta</taxon>
        <taxon>Embryophyta</taxon>
        <taxon>Tracheophyta</taxon>
        <taxon>Spermatophyta</taxon>
        <taxon>Magnoliopsida</taxon>
        <taxon>eudicotyledons</taxon>
        <taxon>Gunneridae</taxon>
        <taxon>Pentapetalae</taxon>
        <taxon>Saxifragales</taxon>
        <taxon>Altingiaceae</taxon>
        <taxon>Liquidambar</taxon>
    </lineage>
</organism>
<dbReference type="InterPro" id="IPR032675">
    <property type="entry name" value="LRR_dom_sf"/>
</dbReference>
<dbReference type="PANTHER" id="PTHR36766">
    <property type="entry name" value="PLANT BROAD-SPECTRUM MILDEW RESISTANCE PROTEIN RPW8"/>
    <property type="match status" value="1"/>
</dbReference>
<gene>
    <name evidence="2" type="ORF">L1049_017415</name>
</gene>
<accession>A0AAP0S349</accession>
<proteinExistence type="predicted"/>